<dbReference type="GO" id="GO:0006808">
    <property type="term" value="P:regulation of nitrogen utilization"/>
    <property type="evidence" value="ECO:0007669"/>
    <property type="project" value="InterPro"/>
</dbReference>
<dbReference type="Proteomes" id="UP000255423">
    <property type="component" value="Unassembled WGS sequence"/>
</dbReference>
<name>A0A380S4U1_FIBSU</name>
<dbReference type="GO" id="GO:0005829">
    <property type="term" value="C:cytosol"/>
    <property type="evidence" value="ECO:0007669"/>
    <property type="project" value="TreeGrafter"/>
</dbReference>
<evidence type="ECO:0000256" key="1">
    <source>
        <dbReference type="RuleBase" id="RU003936"/>
    </source>
</evidence>
<dbReference type="PROSITE" id="PS00638">
    <property type="entry name" value="PII_GLNB_CTER"/>
    <property type="match status" value="1"/>
</dbReference>
<dbReference type="RefSeq" id="WP_088639941.1">
    <property type="nucleotide sequence ID" value="NZ_UHJL01000002.1"/>
</dbReference>
<dbReference type="InterPro" id="IPR017918">
    <property type="entry name" value="N-reg_PII_CS"/>
</dbReference>
<dbReference type="InterPro" id="IPR011322">
    <property type="entry name" value="N-reg_PII-like_a/b"/>
</dbReference>
<sequence>MKLVTAYIQPERLNFVKQALYENKIYKMSVTNVLGCGQQKGYNQRFRGVVTEVNLLKKICLKIAVNDEFVKPCIDAIIKGARTGEIGDGKIFVTSLEQCVRIRTGETGPEAIG</sequence>
<evidence type="ECO:0000313" key="3">
    <source>
        <dbReference type="Proteomes" id="UP000255423"/>
    </source>
</evidence>
<dbReference type="SUPFAM" id="SSF54913">
    <property type="entry name" value="GlnB-like"/>
    <property type="match status" value="1"/>
</dbReference>
<dbReference type="GO" id="GO:0005524">
    <property type="term" value="F:ATP binding"/>
    <property type="evidence" value="ECO:0007669"/>
    <property type="project" value="TreeGrafter"/>
</dbReference>
<dbReference type="PANTHER" id="PTHR30115">
    <property type="entry name" value="NITROGEN REGULATORY PROTEIN P-II"/>
    <property type="match status" value="1"/>
</dbReference>
<organism evidence="2 3">
    <name type="scientific">Fibrobacter succinogenes</name>
    <name type="common">Bacteroides succinogenes</name>
    <dbReference type="NCBI Taxonomy" id="833"/>
    <lineage>
        <taxon>Bacteria</taxon>
        <taxon>Pseudomonadati</taxon>
        <taxon>Fibrobacterota</taxon>
        <taxon>Fibrobacteria</taxon>
        <taxon>Fibrobacterales</taxon>
        <taxon>Fibrobacteraceae</taxon>
        <taxon>Fibrobacter</taxon>
    </lineage>
</organism>
<dbReference type="PROSITE" id="PS51343">
    <property type="entry name" value="PII_GLNB_DOM"/>
    <property type="match status" value="1"/>
</dbReference>
<dbReference type="SMART" id="SM00938">
    <property type="entry name" value="P-II"/>
    <property type="match status" value="1"/>
</dbReference>
<dbReference type="PRINTS" id="PR00340">
    <property type="entry name" value="PIIGLNB"/>
</dbReference>
<dbReference type="Pfam" id="PF00543">
    <property type="entry name" value="P-II"/>
    <property type="match status" value="1"/>
</dbReference>
<dbReference type="Gene3D" id="3.30.70.120">
    <property type="match status" value="1"/>
</dbReference>
<dbReference type="AlphaFoldDB" id="A0A380S4U1"/>
<accession>A0A380S4U1</accession>
<dbReference type="InterPro" id="IPR015867">
    <property type="entry name" value="N-reg_PII/ATP_PRibTrfase_C"/>
</dbReference>
<reference evidence="2 3" key="1">
    <citation type="submission" date="2017-08" db="EMBL/GenBank/DDBJ databases">
        <authorList>
            <person name="de Groot N.N."/>
        </authorList>
    </citation>
    <scope>NUCLEOTIDE SEQUENCE [LARGE SCALE GENOMIC DNA]</scope>
    <source>
        <strain evidence="2 3">HM2</strain>
    </source>
</reference>
<proteinExistence type="inferred from homology"/>
<evidence type="ECO:0000313" key="2">
    <source>
        <dbReference type="EMBL" id="SUQ24219.1"/>
    </source>
</evidence>
<dbReference type="GO" id="GO:0030234">
    <property type="term" value="F:enzyme regulator activity"/>
    <property type="evidence" value="ECO:0007669"/>
    <property type="project" value="InterPro"/>
</dbReference>
<gene>
    <name evidence="2" type="ORF">SAMN05661053_1614</name>
</gene>
<comment type="similarity">
    <text evidence="1">Belongs to the P(II) protein family.</text>
</comment>
<dbReference type="InterPro" id="IPR002187">
    <property type="entry name" value="N-reg_PII"/>
</dbReference>
<dbReference type="PANTHER" id="PTHR30115:SF18">
    <property type="entry name" value="NITROGEN REGULATORY PROTEIN P-II"/>
    <property type="match status" value="1"/>
</dbReference>
<protein>
    <submittedName>
        <fullName evidence="2">Nitrogen regulatory protein P-II family</fullName>
    </submittedName>
</protein>
<dbReference type="EMBL" id="UHJL01000002">
    <property type="protein sequence ID" value="SUQ24219.1"/>
    <property type="molecule type" value="Genomic_DNA"/>
</dbReference>